<reference evidence="6 7" key="1">
    <citation type="submission" date="2016-11" db="EMBL/GenBank/DDBJ databases">
        <authorList>
            <person name="Jaros S."/>
            <person name="Januszkiewicz K."/>
            <person name="Wedrychowicz H."/>
        </authorList>
    </citation>
    <scope>NUCLEOTIDE SEQUENCE [LARGE SCALE GENOMIC DNA]</scope>
    <source>
        <strain evidence="6 7">GAS86</strain>
    </source>
</reference>
<protein>
    <submittedName>
        <fullName evidence="6">2-polyprenyl-6-methoxyphenol hydroxylase</fullName>
    </submittedName>
</protein>
<dbReference type="Gene3D" id="3.40.30.120">
    <property type="match status" value="1"/>
</dbReference>
<evidence type="ECO:0000256" key="2">
    <source>
        <dbReference type="ARBA" id="ARBA00007801"/>
    </source>
</evidence>
<dbReference type="InterPro" id="IPR002938">
    <property type="entry name" value="FAD-bd"/>
</dbReference>
<proteinExistence type="inferred from homology"/>
<keyword evidence="3" id="KW-0285">Flavoprotein</keyword>
<evidence type="ECO:0000313" key="7">
    <source>
        <dbReference type="Proteomes" id="UP000184693"/>
    </source>
</evidence>
<dbReference type="RefSeq" id="WP_074268651.1">
    <property type="nucleotide sequence ID" value="NZ_FSRM01000002.1"/>
</dbReference>
<dbReference type="EMBL" id="FSRM01000002">
    <property type="protein sequence ID" value="SIO54673.1"/>
    <property type="molecule type" value="Genomic_DNA"/>
</dbReference>
<dbReference type="Gene3D" id="3.30.70.2450">
    <property type="match status" value="1"/>
</dbReference>
<feature type="domain" description="FAD-binding" evidence="5">
    <location>
        <begin position="5"/>
        <end position="347"/>
    </location>
</feature>
<dbReference type="InterPro" id="IPR036249">
    <property type="entry name" value="Thioredoxin-like_sf"/>
</dbReference>
<dbReference type="OrthoDB" id="3443359at2"/>
<evidence type="ECO:0000313" key="6">
    <source>
        <dbReference type="EMBL" id="SIO54673.1"/>
    </source>
</evidence>
<dbReference type="Proteomes" id="UP000184693">
    <property type="component" value="Unassembled WGS sequence"/>
</dbReference>
<evidence type="ECO:0000256" key="3">
    <source>
        <dbReference type="ARBA" id="ARBA00022630"/>
    </source>
</evidence>
<evidence type="ECO:0000256" key="4">
    <source>
        <dbReference type="ARBA" id="ARBA00022827"/>
    </source>
</evidence>
<dbReference type="InterPro" id="IPR036188">
    <property type="entry name" value="FAD/NAD-bd_sf"/>
</dbReference>
<dbReference type="PANTHER" id="PTHR43004">
    <property type="entry name" value="TRK SYSTEM POTASSIUM UPTAKE PROTEIN"/>
    <property type="match status" value="1"/>
</dbReference>
<dbReference type="GO" id="GO:0071949">
    <property type="term" value="F:FAD binding"/>
    <property type="evidence" value="ECO:0007669"/>
    <property type="project" value="InterPro"/>
</dbReference>
<comment type="cofactor">
    <cofactor evidence="1">
        <name>FAD</name>
        <dbReference type="ChEBI" id="CHEBI:57692"/>
    </cofactor>
</comment>
<dbReference type="SUPFAM" id="SSF51905">
    <property type="entry name" value="FAD/NAD(P)-binding domain"/>
    <property type="match status" value="1"/>
</dbReference>
<evidence type="ECO:0000256" key="1">
    <source>
        <dbReference type="ARBA" id="ARBA00001974"/>
    </source>
</evidence>
<dbReference type="SUPFAM" id="SSF52833">
    <property type="entry name" value="Thioredoxin-like"/>
    <property type="match status" value="1"/>
</dbReference>
<dbReference type="PRINTS" id="PR00420">
    <property type="entry name" value="RNGMNOXGNASE"/>
</dbReference>
<dbReference type="Pfam" id="PF21274">
    <property type="entry name" value="Rng_hyd_C"/>
    <property type="match status" value="1"/>
</dbReference>
<dbReference type="Pfam" id="PF01494">
    <property type="entry name" value="FAD_binding_3"/>
    <property type="match status" value="1"/>
</dbReference>
<dbReference type="InterPro" id="IPR050641">
    <property type="entry name" value="RIFMO-like"/>
</dbReference>
<dbReference type="Gene3D" id="3.50.50.60">
    <property type="entry name" value="FAD/NAD(P)-binding domain"/>
    <property type="match status" value="1"/>
</dbReference>
<keyword evidence="4" id="KW-0274">FAD</keyword>
<accession>A0A1N6KE22</accession>
<dbReference type="GO" id="GO:0016709">
    <property type="term" value="F:oxidoreductase activity, acting on paired donors, with incorporation or reduction of molecular oxygen, NAD(P)H as one donor, and incorporation of one atom of oxygen"/>
    <property type="evidence" value="ECO:0007669"/>
    <property type="project" value="UniProtKB-ARBA"/>
</dbReference>
<dbReference type="AlphaFoldDB" id="A0A1N6KE22"/>
<organism evidence="6 7">
    <name type="scientific">Paraburkholderia phenazinium</name>
    <dbReference type="NCBI Taxonomy" id="60549"/>
    <lineage>
        <taxon>Bacteria</taxon>
        <taxon>Pseudomonadati</taxon>
        <taxon>Pseudomonadota</taxon>
        <taxon>Betaproteobacteria</taxon>
        <taxon>Burkholderiales</taxon>
        <taxon>Burkholderiaceae</taxon>
        <taxon>Paraburkholderia</taxon>
    </lineage>
</organism>
<evidence type="ECO:0000259" key="5">
    <source>
        <dbReference type="Pfam" id="PF01494"/>
    </source>
</evidence>
<comment type="similarity">
    <text evidence="2">Belongs to the PheA/TfdB FAD monooxygenase family.</text>
</comment>
<name>A0A1N6KE22_9BURK</name>
<dbReference type="PANTHER" id="PTHR43004:SF19">
    <property type="entry name" value="BINDING MONOOXYGENASE, PUTATIVE (JCVI)-RELATED"/>
    <property type="match status" value="1"/>
</dbReference>
<gene>
    <name evidence="6" type="ORF">SAMN05444168_6901</name>
</gene>
<sequence length="531" mass="56957">MEQHTPVLIAGAGPTGLTLALTLRRYGIATRVIDRLEKPADLSKALAVWPASLEVLSSLGVGAAFDEAAVAMSAVTFGDGARRLARVSMQDGIDSAHPNPLLLPQSQTEAILTAKFVDMGGVIERGVELTGLSETSDAVTATLRHADGRIENTTALWLVGADGARSAVRHALDIAFEGDTEPDTYLLGDVRIDGVDLDRHSIHIWWHGGGTVALFPFAHDVWRVISRRVDDEAAARGEEPPTLDELQQKIARHGPPGATLSEPGWLSTFRINERLAARYRTGRVFLAGDAAHIHSPAGGQGMNTGIQDGANLGWKLAYVLQGRGDAATLLDSYEAERRPVARNVIANAARLLHVGMAPHPLARLARDAAVSVLDHVPALQERLRTEMAETDVTYHDGPLVALAESARHPSRGFPGTRALDLHWADAADGSPRTLWPLLDVRHTLIAFREGSEVSRAETLAAAHDDAVQVVALDAADDPSGDARRRYGFKGAGWVLIRPDQVVAVRGESEDVASLERYLKNVVGLRVGDGTH</sequence>